<dbReference type="InterPro" id="IPR055290">
    <property type="entry name" value="At3g26010-like"/>
</dbReference>
<reference evidence="2" key="1">
    <citation type="submission" date="2024-03" db="EMBL/GenBank/DDBJ databases">
        <title>WGS assembly of Saponaria officinalis var. Norfolk2.</title>
        <authorList>
            <person name="Jenkins J."/>
            <person name="Shu S."/>
            <person name="Grimwood J."/>
            <person name="Barry K."/>
            <person name="Goodstein D."/>
            <person name="Schmutz J."/>
            <person name="Leebens-Mack J."/>
            <person name="Osbourn A."/>
        </authorList>
    </citation>
    <scope>NUCLEOTIDE SEQUENCE [LARGE SCALE GENOMIC DNA]</scope>
    <source>
        <strain evidence="2">JIC</strain>
    </source>
</reference>
<dbReference type="PANTHER" id="PTHR35546">
    <property type="entry name" value="F-BOX PROTEIN INTERACTION DOMAIN PROTEIN-RELATED"/>
    <property type="match status" value="1"/>
</dbReference>
<dbReference type="InterPro" id="IPR006527">
    <property type="entry name" value="F-box-assoc_dom_typ1"/>
</dbReference>
<dbReference type="PANTHER" id="PTHR35546:SF25">
    <property type="entry name" value="F-BOX DOMAIN-CONTAINING PROTEIN"/>
    <property type="match status" value="1"/>
</dbReference>
<organism evidence="2 3">
    <name type="scientific">Saponaria officinalis</name>
    <name type="common">Common soapwort</name>
    <name type="synonym">Lychnis saponaria</name>
    <dbReference type="NCBI Taxonomy" id="3572"/>
    <lineage>
        <taxon>Eukaryota</taxon>
        <taxon>Viridiplantae</taxon>
        <taxon>Streptophyta</taxon>
        <taxon>Embryophyta</taxon>
        <taxon>Tracheophyta</taxon>
        <taxon>Spermatophyta</taxon>
        <taxon>Magnoliopsida</taxon>
        <taxon>eudicotyledons</taxon>
        <taxon>Gunneridae</taxon>
        <taxon>Pentapetalae</taxon>
        <taxon>Caryophyllales</taxon>
        <taxon>Caryophyllaceae</taxon>
        <taxon>Caryophylleae</taxon>
        <taxon>Saponaria</taxon>
    </lineage>
</organism>
<keyword evidence="3" id="KW-1185">Reference proteome</keyword>
<comment type="caution">
    <text evidence="2">The sequence shown here is derived from an EMBL/GenBank/DDBJ whole genome shotgun (WGS) entry which is preliminary data.</text>
</comment>
<dbReference type="Proteomes" id="UP001443914">
    <property type="component" value="Unassembled WGS sequence"/>
</dbReference>
<dbReference type="EMBL" id="JBDFQZ010000008">
    <property type="protein sequence ID" value="KAK9698805.1"/>
    <property type="molecule type" value="Genomic_DNA"/>
</dbReference>
<dbReference type="Pfam" id="PF07734">
    <property type="entry name" value="FBA_1"/>
    <property type="match status" value="1"/>
</dbReference>
<accession>A0AAW1J753</accession>
<gene>
    <name evidence="2" type="ORF">RND81_08G132200</name>
</gene>
<evidence type="ECO:0000313" key="2">
    <source>
        <dbReference type="EMBL" id="KAK9698805.1"/>
    </source>
</evidence>
<feature type="domain" description="F-box associated beta-propeller type 1" evidence="1">
    <location>
        <begin position="120"/>
        <end position="259"/>
    </location>
</feature>
<name>A0AAW1J753_SAPOF</name>
<sequence length="399" mass="45376">MEVLQAFTNNDDIDEYLSADSSVEKDDISSAVYDDDDELAAGLYFSLPDIILDMDFSHHLTEPLFPPMFDHDVLRYYSLDPPSISGLLLIPKYMTEKLQFEYVSLRQSQSNEIPDFVLLEDLKLEILQSCNGLLLCFSQKSESFYICNPATKPLEKLPIFPVVGSKPALNVAFDPNTYPDYKVISVQKIDPKGSFHQISIYSSETRLWTVSGKPFDAPSDIDFSEGVFSKGAIHWMKRTPTGLYFNISTELLKEMPKPPDTEGHSLVSCEYFGVSQGHLHYGISSPALPHLDVFEMKVDYTGWFLKTRIDLQALAMNFPVIARRSNNPNPLFGRYEADILALVQHHDDDDDDFEVILSIPGEVISYDNIKKSATKLCDLRIRAEDRAVWYRIYSSYQVL</sequence>
<evidence type="ECO:0000313" key="3">
    <source>
        <dbReference type="Proteomes" id="UP001443914"/>
    </source>
</evidence>
<dbReference type="InterPro" id="IPR017451">
    <property type="entry name" value="F-box-assoc_interact_dom"/>
</dbReference>
<protein>
    <recommendedName>
        <fullName evidence="1">F-box associated beta-propeller type 1 domain-containing protein</fullName>
    </recommendedName>
</protein>
<dbReference type="NCBIfam" id="TIGR01640">
    <property type="entry name" value="F_box_assoc_1"/>
    <property type="match status" value="1"/>
</dbReference>
<evidence type="ECO:0000259" key="1">
    <source>
        <dbReference type="Pfam" id="PF07734"/>
    </source>
</evidence>
<dbReference type="AlphaFoldDB" id="A0AAW1J753"/>
<proteinExistence type="predicted"/>